<dbReference type="Gene3D" id="3.30.2310.20">
    <property type="entry name" value="RelE-like"/>
    <property type="match status" value="1"/>
</dbReference>
<evidence type="ECO:0000313" key="5">
    <source>
        <dbReference type="Proteomes" id="UP000198431"/>
    </source>
</evidence>
<name>A0AB36P255_9FLAO</name>
<evidence type="ECO:0000313" key="4">
    <source>
        <dbReference type="Proteomes" id="UP000184216"/>
    </source>
</evidence>
<dbReference type="Pfam" id="PF05016">
    <property type="entry name" value="ParE_toxin"/>
    <property type="match status" value="1"/>
</dbReference>
<sequence>MEIIWSKKAKYNFDSIQNYLEHYWTPLIAKKFIKNVMHITKILENNPQLGKYRPDLECREILISKQITLYYEVEENFITLIAFWNNRQQPIDMFNL</sequence>
<dbReference type="EMBL" id="MUHB01000007">
    <property type="protein sequence ID" value="OXB05619.1"/>
    <property type="molecule type" value="Genomic_DNA"/>
</dbReference>
<dbReference type="EMBL" id="FRBX01000002">
    <property type="protein sequence ID" value="SHM03558.1"/>
    <property type="molecule type" value="Genomic_DNA"/>
</dbReference>
<reference evidence="2 5" key="1">
    <citation type="submission" date="2016-11" db="EMBL/GenBank/DDBJ databases">
        <title>Whole genomes of Flavobacteriaceae.</title>
        <authorList>
            <person name="Stine C."/>
            <person name="Li C."/>
            <person name="Tadesse D."/>
        </authorList>
    </citation>
    <scope>NUCLEOTIDE SEQUENCE [LARGE SCALE GENOMIC DNA]</scope>
    <source>
        <strain evidence="2 5">ATCC 19366</strain>
    </source>
</reference>
<dbReference type="InterPro" id="IPR007712">
    <property type="entry name" value="RelE/ParE_toxin"/>
</dbReference>
<dbReference type="Proteomes" id="UP000198431">
    <property type="component" value="Unassembled WGS sequence"/>
</dbReference>
<evidence type="ECO:0000256" key="1">
    <source>
        <dbReference type="ARBA" id="ARBA00022649"/>
    </source>
</evidence>
<accession>A0AB36P255</accession>
<protein>
    <submittedName>
        <fullName evidence="3">Plasmid stabilization system protein ParE</fullName>
    </submittedName>
</protein>
<dbReference type="RefSeq" id="WP_042563244.1">
    <property type="nucleotide sequence ID" value="NZ_FRBX01000002.1"/>
</dbReference>
<keyword evidence="4" id="KW-1185">Reference proteome</keyword>
<gene>
    <name evidence="2" type="ORF">B0A72_06245</name>
    <name evidence="3" type="ORF">SAMN05444387_1756</name>
</gene>
<comment type="caution">
    <text evidence="2">The sequence shown here is derived from an EMBL/GenBank/DDBJ whole genome shotgun (WGS) entry which is preliminary data.</text>
</comment>
<organism evidence="2 5">
    <name type="scientific">Flavobacterium pectinovorum</name>
    <dbReference type="NCBI Taxonomy" id="29533"/>
    <lineage>
        <taxon>Bacteria</taxon>
        <taxon>Pseudomonadati</taxon>
        <taxon>Bacteroidota</taxon>
        <taxon>Flavobacteriia</taxon>
        <taxon>Flavobacteriales</taxon>
        <taxon>Flavobacteriaceae</taxon>
        <taxon>Flavobacterium</taxon>
    </lineage>
</organism>
<dbReference type="AlphaFoldDB" id="A0AB36P255"/>
<proteinExistence type="predicted"/>
<dbReference type="InterPro" id="IPR035093">
    <property type="entry name" value="RelE/ParE_toxin_dom_sf"/>
</dbReference>
<keyword evidence="1" id="KW-1277">Toxin-antitoxin system</keyword>
<evidence type="ECO:0000313" key="3">
    <source>
        <dbReference type="EMBL" id="SHM03558.1"/>
    </source>
</evidence>
<dbReference type="Proteomes" id="UP000184216">
    <property type="component" value="Unassembled WGS sequence"/>
</dbReference>
<reference evidence="3 4" key="2">
    <citation type="submission" date="2016-11" db="EMBL/GenBank/DDBJ databases">
        <authorList>
            <person name="Varghese N."/>
            <person name="Submissions S."/>
        </authorList>
    </citation>
    <scope>NUCLEOTIDE SEQUENCE [LARGE SCALE GENOMIC DNA]</scope>
    <source>
        <strain evidence="3 4">DSM 6368</strain>
    </source>
</reference>
<evidence type="ECO:0000313" key="2">
    <source>
        <dbReference type="EMBL" id="OXB05619.1"/>
    </source>
</evidence>